<dbReference type="InterPro" id="IPR003313">
    <property type="entry name" value="AraC-bd"/>
</dbReference>
<dbReference type="PANTHER" id="PTHR43280:SF28">
    <property type="entry name" value="HTH-TYPE TRANSCRIPTIONAL ACTIVATOR RHAS"/>
    <property type="match status" value="1"/>
</dbReference>
<dbReference type="Pfam" id="PF02311">
    <property type="entry name" value="AraC_binding"/>
    <property type="match status" value="1"/>
</dbReference>
<evidence type="ECO:0000256" key="1">
    <source>
        <dbReference type="ARBA" id="ARBA00023015"/>
    </source>
</evidence>
<keyword evidence="2" id="KW-0238">DNA-binding</keyword>
<dbReference type="SUPFAM" id="SSF51215">
    <property type="entry name" value="Regulatory protein AraC"/>
    <property type="match status" value="1"/>
</dbReference>
<protein>
    <submittedName>
        <fullName evidence="5">AraC family transcriptional regulator</fullName>
    </submittedName>
</protein>
<feature type="domain" description="HTH araC/xylS-type" evidence="4">
    <location>
        <begin position="192"/>
        <end position="290"/>
    </location>
</feature>
<keyword evidence="1" id="KW-0805">Transcription regulation</keyword>
<keyword evidence="6" id="KW-1185">Reference proteome</keyword>
<dbReference type="Proteomes" id="UP001501577">
    <property type="component" value="Unassembled WGS sequence"/>
</dbReference>
<reference evidence="6" key="1">
    <citation type="journal article" date="2019" name="Int. J. Syst. Evol. Microbiol.">
        <title>The Global Catalogue of Microorganisms (GCM) 10K type strain sequencing project: providing services to taxonomists for standard genome sequencing and annotation.</title>
        <authorList>
            <consortium name="The Broad Institute Genomics Platform"/>
            <consortium name="The Broad Institute Genome Sequencing Center for Infectious Disease"/>
            <person name="Wu L."/>
            <person name="Ma J."/>
        </authorList>
    </citation>
    <scope>NUCLEOTIDE SEQUENCE [LARGE SCALE GENOMIC DNA]</scope>
    <source>
        <strain evidence="6">JCM 8736</strain>
    </source>
</reference>
<dbReference type="InterPro" id="IPR020449">
    <property type="entry name" value="Tscrpt_reg_AraC-type_HTH"/>
</dbReference>
<accession>A0ABP6L0T2</accession>
<dbReference type="RefSeq" id="WP_068709083.1">
    <property type="nucleotide sequence ID" value="NZ_BAAAXQ010000077.1"/>
</dbReference>
<dbReference type="Gene3D" id="1.10.10.60">
    <property type="entry name" value="Homeodomain-like"/>
    <property type="match status" value="2"/>
</dbReference>
<dbReference type="PRINTS" id="PR00032">
    <property type="entry name" value="HTHARAC"/>
</dbReference>
<dbReference type="Pfam" id="PF12833">
    <property type="entry name" value="HTH_18"/>
    <property type="match status" value="1"/>
</dbReference>
<evidence type="ECO:0000259" key="4">
    <source>
        <dbReference type="PROSITE" id="PS01124"/>
    </source>
</evidence>
<evidence type="ECO:0000313" key="6">
    <source>
        <dbReference type="Proteomes" id="UP001501577"/>
    </source>
</evidence>
<evidence type="ECO:0000256" key="3">
    <source>
        <dbReference type="ARBA" id="ARBA00023163"/>
    </source>
</evidence>
<keyword evidence="3" id="KW-0804">Transcription</keyword>
<dbReference type="SMART" id="SM00342">
    <property type="entry name" value="HTH_ARAC"/>
    <property type="match status" value="1"/>
</dbReference>
<name>A0ABP6L0T2_9ENTE</name>
<evidence type="ECO:0000256" key="2">
    <source>
        <dbReference type="ARBA" id="ARBA00023125"/>
    </source>
</evidence>
<dbReference type="PROSITE" id="PS01124">
    <property type="entry name" value="HTH_ARAC_FAMILY_2"/>
    <property type="match status" value="1"/>
</dbReference>
<sequence length="292" mass="34242">MEENIINVASDDSELLNYNIPDFPIYTRKDELHRFEFCATAHWHIDLEFILILKGEMDFFVNGKVNHLTSGNGLFINSKRLHYGFSENHNECSFIVLIISPDLFFKHSLITRNYFNQKFASNTQDFIYLNQTMKWQKKLLTNIEQAHSFTVQKEPNALRILSLTTNICAEIGDHLETSKPKKAEDILQNIVWKMVDYIHRNYYKKITIDEIAKSGTVSRSKCCELFKEYLSQSPNNYLILYRIFKASELLRNTAMTISEIAFTCGFYSSSYFTLVFKRKFGQTPSIYRSKFN</sequence>
<proteinExistence type="predicted"/>
<comment type="caution">
    <text evidence="5">The sequence shown here is derived from an EMBL/GenBank/DDBJ whole genome shotgun (WGS) entry which is preliminary data.</text>
</comment>
<dbReference type="PANTHER" id="PTHR43280">
    <property type="entry name" value="ARAC-FAMILY TRANSCRIPTIONAL REGULATOR"/>
    <property type="match status" value="1"/>
</dbReference>
<dbReference type="EMBL" id="BAAAXQ010000077">
    <property type="protein sequence ID" value="GAA3026066.1"/>
    <property type="molecule type" value="Genomic_DNA"/>
</dbReference>
<dbReference type="InterPro" id="IPR018062">
    <property type="entry name" value="HTH_AraC-typ_CS"/>
</dbReference>
<dbReference type="PROSITE" id="PS00041">
    <property type="entry name" value="HTH_ARAC_FAMILY_1"/>
    <property type="match status" value="1"/>
</dbReference>
<evidence type="ECO:0000313" key="5">
    <source>
        <dbReference type="EMBL" id="GAA3026066.1"/>
    </source>
</evidence>
<organism evidence="5 6">
    <name type="scientific">Tetragenococcus solitarius</name>
    <dbReference type="NCBI Taxonomy" id="71453"/>
    <lineage>
        <taxon>Bacteria</taxon>
        <taxon>Bacillati</taxon>
        <taxon>Bacillota</taxon>
        <taxon>Bacilli</taxon>
        <taxon>Lactobacillales</taxon>
        <taxon>Enterococcaceae</taxon>
        <taxon>Tetragenococcus</taxon>
    </lineage>
</organism>
<dbReference type="InterPro" id="IPR018060">
    <property type="entry name" value="HTH_AraC"/>
</dbReference>
<dbReference type="InterPro" id="IPR014710">
    <property type="entry name" value="RmlC-like_jellyroll"/>
</dbReference>
<dbReference type="Gene3D" id="2.60.120.10">
    <property type="entry name" value="Jelly Rolls"/>
    <property type="match status" value="1"/>
</dbReference>
<gene>
    <name evidence="5" type="ORF">GCM10019998_23200</name>
</gene>
<dbReference type="InterPro" id="IPR009057">
    <property type="entry name" value="Homeodomain-like_sf"/>
</dbReference>
<dbReference type="InterPro" id="IPR037923">
    <property type="entry name" value="HTH-like"/>
</dbReference>
<dbReference type="SUPFAM" id="SSF46689">
    <property type="entry name" value="Homeodomain-like"/>
    <property type="match status" value="2"/>
</dbReference>